<dbReference type="Proteomes" id="UP000198779">
    <property type="component" value="Unassembled WGS sequence"/>
</dbReference>
<gene>
    <name evidence="3" type="ORF">SAMN04487901_1087</name>
</gene>
<dbReference type="EMBL" id="FNCQ01000008">
    <property type="protein sequence ID" value="SDG70865.1"/>
    <property type="molecule type" value="Genomic_DNA"/>
</dbReference>
<evidence type="ECO:0000259" key="1">
    <source>
        <dbReference type="Pfam" id="PF04471"/>
    </source>
</evidence>
<evidence type="ECO:0000259" key="2">
    <source>
        <dbReference type="Pfam" id="PF14338"/>
    </source>
</evidence>
<dbReference type="InterPro" id="IPR011335">
    <property type="entry name" value="Restrct_endonuc-II-like"/>
</dbReference>
<evidence type="ECO:0000313" key="4">
    <source>
        <dbReference type="Proteomes" id="UP000198779"/>
    </source>
</evidence>
<dbReference type="PANTHER" id="PTHR30015">
    <property type="entry name" value="MRR RESTRICTION SYSTEM PROTEIN"/>
    <property type="match status" value="1"/>
</dbReference>
<dbReference type="SUPFAM" id="SSF52980">
    <property type="entry name" value="Restriction endonuclease-like"/>
    <property type="match status" value="1"/>
</dbReference>
<protein>
    <submittedName>
        <fullName evidence="3">Restriction system protein</fullName>
    </submittedName>
</protein>
<keyword evidence="4" id="KW-1185">Reference proteome</keyword>
<dbReference type="Pfam" id="PF14338">
    <property type="entry name" value="Mrr_N"/>
    <property type="match status" value="1"/>
</dbReference>
<dbReference type="GO" id="GO:0003677">
    <property type="term" value="F:DNA binding"/>
    <property type="evidence" value="ECO:0007669"/>
    <property type="project" value="InterPro"/>
</dbReference>
<dbReference type="AlphaFoldDB" id="A0A1G7WFP9"/>
<evidence type="ECO:0000313" key="3">
    <source>
        <dbReference type="EMBL" id="SDG70865.1"/>
    </source>
</evidence>
<proteinExistence type="predicted"/>
<dbReference type="GO" id="GO:0015666">
    <property type="term" value="F:restriction endodeoxyribonuclease activity"/>
    <property type="evidence" value="ECO:0007669"/>
    <property type="project" value="TreeGrafter"/>
</dbReference>
<name>A0A1G7WFP9_9BACT</name>
<dbReference type="InterPro" id="IPR011856">
    <property type="entry name" value="tRNA_endonuc-like_dom_sf"/>
</dbReference>
<dbReference type="Pfam" id="PF04471">
    <property type="entry name" value="Mrr_cat"/>
    <property type="match status" value="1"/>
</dbReference>
<dbReference type="InterPro" id="IPR025745">
    <property type="entry name" value="Mrr-like_N_dom"/>
</dbReference>
<dbReference type="GO" id="GO:0009307">
    <property type="term" value="P:DNA restriction-modification system"/>
    <property type="evidence" value="ECO:0007669"/>
    <property type="project" value="InterPro"/>
</dbReference>
<accession>A0A1G7WFP9</accession>
<reference evidence="4" key="1">
    <citation type="submission" date="2016-10" db="EMBL/GenBank/DDBJ databases">
        <authorList>
            <person name="Varghese N."/>
            <person name="Submissions S."/>
        </authorList>
    </citation>
    <scope>NUCLEOTIDE SEQUENCE [LARGE SCALE GENOMIC DNA]</scope>
    <source>
        <strain evidence="4">BP1-148</strain>
    </source>
</reference>
<organism evidence="3 4">
    <name type="scientific">Prevotella communis</name>
    <dbReference type="NCBI Taxonomy" id="2913614"/>
    <lineage>
        <taxon>Bacteria</taxon>
        <taxon>Pseudomonadati</taxon>
        <taxon>Bacteroidota</taxon>
        <taxon>Bacteroidia</taxon>
        <taxon>Bacteroidales</taxon>
        <taxon>Prevotellaceae</taxon>
        <taxon>Prevotella</taxon>
    </lineage>
</organism>
<feature type="domain" description="Restriction endonuclease type IV Mrr" evidence="1">
    <location>
        <begin position="160"/>
        <end position="271"/>
    </location>
</feature>
<dbReference type="STRING" id="645274.SAMN04487901_1087"/>
<dbReference type="RefSeq" id="WP_091817212.1">
    <property type="nucleotide sequence ID" value="NZ_FNCQ01000008.1"/>
</dbReference>
<dbReference type="InterPro" id="IPR052906">
    <property type="entry name" value="Type_IV_Methyl-Rstrct_Enzyme"/>
</dbReference>
<dbReference type="PANTHER" id="PTHR30015:SF7">
    <property type="entry name" value="TYPE IV METHYL-DIRECTED RESTRICTION ENZYME ECOKMRR"/>
    <property type="match status" value="1"/>
</dbReference>
<sequence>MAKEQFSRTKACATKTLYAVMKEMSRRGGSMPAKELYPFVNDNVELTEWEKEPAGKMKYIRWTNSFQFYSIDYQKAGFIVKKNGNWYLTPEGEAVLKNKPEEVMNIANAAYHEWRRLNPKEESIEEEPNDETAEKDNAMNLDLLESDARAGIRQYIVSKSPYEFQDMVAALLRAMKYYTPFVAPKGKDGGIDIIAYLDPLGAQTPRIKVQVKHKPDTSIGAADVRALSGVLKAGDIALFVTSGSYSADARNAASGSDKFVRLIDGDEFIEMWQEYYDKMTDDDKNMLPLKRISFLGNNE</sequence>
<feature type="domain" description="Restriction system protein Mrr-like N-terminal" evidence="2">
    <location>
        <begin position="19"/>
        <end position="97"/>
    </location>
</feature>
<dbReference type="Gene3D" id="3.40.1350.10">
    <property type="match status" value="1"/>
</dbReference>
<dbReference type="InterPro" id="IPR007560">
    <property type="entry name" value="Restrct_endonuc_IV_Mrr"/>
</dbReference>